<feature type="region of interest" description="Disordered" evidence="1">
    <location>
        <begin position="394"/>
        <end position="430"/>
    </location>
</feature>
<dbReference type="SUPFAM" id="SSF52540">
    <property type="entry name" value="P-loop containing nucleoside triphosphate hydrolases"/>
    <property type="match status" value="2"/>
</dbReference>
<feature type="compositionally biased region" description="Polar residues" evidence="1">
    <location>
        <begin position="1651"/>
        <end position="1665"/>
    </location>
</feature>
<feature type="compositionally biased region" description="Polar residues" evidence="1">
    <location>
        <begin position="403"/>
        <end position="417"/>
    </location>
</feature>
<feature type="compositionally biased region" description="Basic and acidic residues" evidence="1">
    <location>
        <begin position="19"/>
        <end position="34"/>
    </location>
</feature>
<dbReference type="InterPro" id="IPR014012">
    <property type="entry name" value="HSA_dom"/>
</dbReference>
<protein>
    <recommendedName>
        <fullName evidence="5">Helicase ATP-binding domain-containing protein</fullName>
    </recommendedName>
</protein>
<proteinExistence type="predicted"/>
<feature type="domain" description="Helicase ATP-binding" evidence="2">
    <location>
        <begin position="532"/>
        <end position="693"/>
    </location>
</feature>
<evidence type="ECO:0000259" key="3">
    <source>
        <dbReference type="PROSITE" id="PS51204"/>
    </source>
</evidence>
<dbReference type="InterPro" id="IPR038718">
    <property type="entry name" value="SNF2-like_sf"/>
</dbReference>
<name>A0A7S3E5E3_9RHOD</name>
<dbReference type="Gene3D" id="3.40.50.10810">
    <property type="entry name" value="Tandem AAA-ATPase domain"/>
    <property type="match status" value="1"/>
</dbReference>
<feature type="compositionally biased region" description="Gly residues" evidence="1">
    <location>
        <begin position="1799"/>
        <end position="1808"/>
    </location>
</feature>
<feature type="compositionally biased region" description="Basic residues" evidence="1">
    <location>
        <begin position="1410"/>
        <end position="1419"/>
    </location>
</feature>
<reference evidence="4" key="1">
    <citation type="submission" date="2021-01" db="EMBL/GenBank/DDBJ databases">
        <authorList>
            <person name="Corre E."/>
            <person name="Pelletier E."/>
            <person name="Niang G."/>
            <person name="Scheremetjew M."/>
            <person name="Finn R."/>
            <person name="Kale V."/>
            <person name="Holt S."/>
            <person name="Cochrane G."/>
            <person name="Meng A."/>
            <person name="Brown T."/>
            <person name="Cohen L."/>
        </authorList>
    </citation>
    <scope>NUCLEOTIDE SEQUENCE</scope>
    <source>
        <strain evidence="4">CCMP 769</strain>
    </source>
</reference>
<sequence>MFAVDDAIAAMDPCAVPPDKLKNGDEEAAGDKASRQPLGSVSIGHMDEVENSSDTCTHDRHGHEDPNSNENNLSPPNSSGALESSPDLTRALGEILHECGLVKDRTKAARLSKLDHIKAIDSRIHAREAASNAYKFSTGLSSTGNEALKVLHHPSPAVPGIQLFPTKRVEAAATRLIEESSKVVQEDQTLKRASEVTKRNAIIARERLPKQPEAPRLKSHWDFLLDEMLWTSTDFKAERQWKLDLAAKVSKIISEYWESRVTKRRSCDSEDSTACQSVARQMVAMVENFWDEASYLWSPRQKGEEEDSSDNGSDRSCALVKIETMNTSKSGEPGVSIAPEMEGSVSAPRQVEYENVRDLVDVLKEEATMDIGDVLKRRGVDLNDYWDETRATVPGSGVEVSEDQVQGNTSKPSTSGIDQPRGRPTTDLSHIANNSSAASVHNNSEAAELNHAPGMNHVRDVDIMDVPRIFAEHRQRPRPSLNAIQTFPTSELFLAKPPMDLEDRTKANHTNKSLLIGTVDDSSDNFLVRSLMDMHSRRLGCILSSSSAKTRRDAVGRMLLTLAESRGRWGPHLIVVPSATIGFWERDLLSVGSALQAIIYKGDEPTRSRLRVRCSSPLSFNVMVAPYQYFVSDMKWFGKRAWDLVVLDESHRLRNYAKLAPLRRWSTILLQSADPLATTVPELWAVVRFLLPELLQDSSMRAAFKSASQDKGEFVKQLQDGIAQFRVGANISPDTITFSEESVECVMSLRERKVYQSVVPTGEKLSDLSQIQILKTLKGLRRACSHHFLVGGVGENCTIFQDPLGIALPVSLLEIGRRPQMRLLGMDCPKSLLLTRALVAHTRESGIVDTVENLEEADDLHLRKRRELEAQNGKEGGLDNVRANDSLGKGAATNSTEIRAKGRLCDAESLEMSIAERVGFCFPRHKILHFFVEPVAAGTPALYTMDGRDETEGLEAALIGKRAELFPAGDSNVHYLPRAPSVFQLLSTKIRSLLRLLDDFGSKSKRCMVVTRIPGMDELLERFFAASRISYETIDASMSAKELEDVVERVNNVGPRCLLYAADFPKWFHEVVVRNTTEIVLMDGPDSGAFVHSLVSMLDWSGVGGDITVHSLTVKDSVEDRRITEAQDVKPSIFSQLTRRADDICSAVASTLKVDAEVLRLGLQSLDHDIYEKRFVDNEDVWGAYRRDFAAFQAPPMEIDFSLQSAEGWDEPSEIERYLKRVLQLMSASEEYGWSPSHAKNVNKQEKSDWGAVFDYLRSLSSATASNTNQNLQYTAPPLFYTIQKTAEGLEQLRRALAREDEEFRVYIAPRSSGSDELLFTPFGGTWSAVESAEDLGFFPHAYHRLARTNRVTRRQKETSAARKKAEQQEKGSVELKLTDAMKNPIKTKGQNDSSEATKLGTAKGAITRKPVRKSKAKKDKGIALDSSGPGVLAREQYGEGASALEGRSSVSHASLDQTLAGRKSVAELSSEAMEPVVPWTPEEDAEILLVCAKLGLNTALLWDWMRLAPSFHAGCRQYRSPRLYAERYKLLAARKVQPSNTNTPEQEIVSRHLDSILSTVEKGKRKKSTSAAIGGQPHPSQAAAAAAVKFLPDRIPGPWEIVQRFQPSQSHVPGRKVEAATSRKRPFLFMSSYQTESRGAGGSAAVASRPVTNANPPTAASGSSERMAPGAVQARPQATGKRRKKTSKMTSSDTRALATGQSQPEVASTTGAGARRGMKPASISPNSNQGFLKHEVGGGGFQGYSSGGMMGLNPKAVQSVPQQSTPFGSVGIDTHRVGTWGTVGDATPMTKGNVSGRGVTGSRGAGGHVSSTATRGSSRGRGGTRGGSNQRGEGSRSAVHSGQHKGKPALPHSANSTDRMQSLSMQRFTAVGRGANLPHIGVDAGRAMAQTGAGGPQQTFLQGRGGGVQVNHGPLGKPAVDRNKKAPGDRGGIPLPPEVDRTSGSGSNAQPDGSRSTQGAMSTGEVCPSSKRGSISPGKPVENAD</sequence>
<feature type="compositionally biased region" description="Basic and acidic residues" evidence="1">
    <location>
        <begin position="56"/>
        <end position="66"/>
    </location>
</feature>
<dbReference type="EMBL" id="HBHW01000554">
    <property type="protein sequence ID" value="CAE0032471.1"/>
    <property type="molecule type" value="Transcribed_RNA"/>
</dbReference>
<evidence type="ECO:0000259" key="2">
    <source>
        <dbReference type="PROSITE" id="PS51192"/>
    </source>
</evidence>
<dbReference type="Pfam" id="PF00176">
    <property type="entry name" value="SNF2-rel_dom"/>
    <property type="match status" value="1"/>
</dbReference>
<feature type="region of interest" description="Disordered" evidence="1">
    <location>
        <begin position="1889"/>
        <end position="1986"/>
    </location>
</feature>
<evidence type="ECO:0000256" key="1">
    <source>
        <dbReference type="SAM" id="MobiDB-lite"/>
    </source>
</evidence>
<dbReference type="SMART" id="SM00573">
    <property type="entry name" value="HSA"/>
    <property type="match status" value="1"/>
</dbReference>
<feature type="region of interest" description="Disordered" evidence="1">
    <location>
        <begin position="12"/>
        <end position="86"/>
    </location>
</feature>
<feature type="compositionally biased region" description="Polar residues" evidence="1">
    <location>
        <begin position="1700"/>
        <end position="1712"/>
    </location>
</feature>
<feature type="compositionally biased region" description="Basic and acidic residues" evidence="1">
    <location>
        <begin position="1920"/>
        <end position="1929"/>
    </location>
</feature>
<dbReference type="InterPro" id="IPR000330">
    <property type="entry name" value="SNF2_N"/>
</dbReference>
<feature type="region of interest" description="Disordered" evidence="1">
    <location>
        <begin position="1782"/>
        <end position="1862"/>
    </location>
</feature>
<dbReference type="PROSITE" id="PS51204">
    <property type="entry name" value="HSA"/>
    <property type="match status" value="1"/>
</dbReference>
<dbReference type="PROSITE" id="PS51192">
    <property type="entry name" value="HELICASE_ATP_BIND_1"/>
    <property type="match status" value="1"/>
</dbReference>
<accession>A0A7S3E5E3</accession>
<feature type="compositionally biased region" description="Basic and acidic residues" evidence="1">
    <location>
        <begin position="1355"/>
        <end position="1380"/>
    </location>
</feature>
<dbReference type="InterPro" id="IPR014001">
    <property type="entry name" value="Helicase_ATP-bd"/>
</dbReference>
<feature type="domain" description="HSA" evidence="3">
    <location>
        <begin position="208"/>
        <end position="288"/>
    </location>
</feature>
<evidence type="ECO:0000313" key="4">
    <source>
        <dbReference type="EMBL" id="CAE0032471.1"/>
    </source>
</evidence>
<evidence type="ECO:0008006" key="5">
    <source>
        <dbReference type="Google" id="ProtNLM"/>
    </source>
</evidence>
<feature type="compositionally biased region" description="Polar residues" evidence="1">
    <location>
        <begin position="1943"/>
        <end position="1962"/>
    </location>
</feature>
<dbReference type="Pfam" id="PF07529">
    <property type="entry name" value="HSA"/>
    <property type="match status" value="1"/>
</dbReference>
<gene>
    <name evidence="4" type="ORF">RMAR00112_LOCUS411</name>
</gene>
<dbReference type="PANTHER" id="PTHR10799">
    <property type="entry name" value="SNF2/RAD54 HELICASE FAMILY"/>
    <property type="match status" value="1"/>
</dbReference>
<organism evidence="4">
    <name type="scientific">Rhodosorus marinus</name>
    <dbReference type="NCBI Taxonomy" id="101924"/>
    <lineage>
        <taxon>Eukaryota</taxon>
        <taxon>Rhodophyta</taxon>
        <taxon>Stylonematophyceae</taxon>
        <taxon>Stylonematales</taxon>
        <taxon>Stylonemataceae</taxon>
        <taxon>Rhodosorus</taxon>
    </lineage>
</organism>
<dbReference type="InterPro" id="IPR027417">
    <property type="entry name" value="P-loop_NTPase"/>
</dbReference>
<dbReference type="Gene3D" id="3.40.50.300">
    <property type="entry name" value="P-loop containing nucleotide triphosphate hydrolases"/>
    <property type="match status" value="2"/>
</dbReference>
<feature type="region of interest" description="Disordered" evidence="1">
    <location>
        <begin position="1350"/>
        <end position="1430"/>
    </location>
</feature>
<feature type="region of interest" description="Disordered" evidence="1">
    <location>
        <begin position="1641"/>
        <end position="1729"/>
    </location>
</feature>
<feature type="compositionally biased region" description="Low complexity" evidence="1">
    <location>
        <begin position="68"/>
        <end position="79"/>
    </location>
</feature>
<dbReference type="GO" id="GO:0005524">
    <property type="term" value="F:ATP binding"/>
    <property type="evidence" value="ECO:0007669"/>
    <property type="project" value="InterPro"/>
</dbReference>